<organism evidence="2 3">
    <name type="scientific">Candidatus Woesebacteria bacterium RIFCSPLOWO2_01_FULL_39_10b</name>
    <dbReference type="NCBI Taxonomy" id="1802517"/>
    <lineage>
        <taxon>Bacteria</taxon>
        <taxon>Candidatus Woeseibacteriota</taxon>
    </lineage>
</organism>
<evidence type="ECO:0000313" key="2">
    <source>
        <dbReference type="EMBL" id="OGM60802.1"/>
    </source>
</evidence>
<keyword evidence="1" id="KW-0812">Transmembrane</keyword>
<dbReference type="STRING" id="1802517.A2892_02040"/>
<dbReference type="AlphaFoldDB" id="A0A1F8B9T4"/>
<proteinExistence type="predicted"/>
<keyword evidence="1" id="KW-1133">Transmembrane helix</keyword>
<comment type="caution">
    <text evidence="2">The sequence shown here is derived from an EMBL/GenBank/DDBJ whole genome shotgun (WGS) entry which is preliminary data.</text>
</comment>
<evidence type="ECO:0000313" key="3">
    <source>
        <dbReference type="Proteomes" id="UP000176404"/>
    </source>
</evidence>
<protein>
    <submittedName>
        <fullName evidence="2">Uncharacterized protein</fullName>
    </submittedName>
</protein>
<keyword evidence="1" id="KW-0472">Membrane</keyword>
<accession>A0A1F8B9T4</accession>
<dbReference type="EMBL" id="MGHD01000003">
    <property type="protein sequence ID" value="OGM60802.1"/>
    <property type="molecule type" value="Genomic_DNA"/>
</dbReference>
<name>A0A1F8B9T4_9BACT</name>
<reference evidence="2 3" key="1">
    <citation type="journal article" date="2016" name="Nat. Commun.">
        <title>Thousands of microbial genomes shed light on interconnected biogeochemical processes in an aquifer system.</title>
        <authorList>
            <person name="Anantharaman K."/>
            <person name="Brown C.T."/>
            <person name="Hug L.A."/>
            <person name="Sharon I."/>
            <person name="Castelle C.J."/>
            <person name="Probst A.J."/>
            <person name="Thomas B.C."/>
            <person name="Singh A."/>
            <person name="Wilkins M.J."/>
            <person name="Karaoz U."/>
            <person name="Brodie E.L."/>
            <person name="Williams K.H."/>
            <person name="Hubbard S.S."/>
            <person name="Banfield J.F."/>
        </authorList>
    </citation>
    <scope>NUCLEOTIDE SEQUENCE [LARGE SCALE GENOMIC DNA]</scope>
</reference>
<dbReference type="Proteomes" id="UP000176404">
    <property type="component" value="Unassembled WGS sequence"/>
</dbReference>
<sequence>MAKRRTKKQKKWAKHKFSASWKTEIPGFPSNLRANLVEANVKRQFKNKKSKDFHSKKLKKITKDMARTSVSGSVKKDIYKSLFFASIIVSLEIVLYLALNK</sequence>
<evidence type="ECO:0000256" key="1">
    <source>
        <dbReference type="SAM" id="Phobius"/>
    </source>
</evidence>
<feature type="transmembrane region" description="Helical" evidence="1">
    <location>
        <begin position="81"/>
        <end position="99"/>
    </location>
</feature>
<gene>
    <name evidence="2" type="ORF">A2892_02040</name>
</gene>